<feature type="coiled-coil region" evidence="1">
    <location>
        <begin position="28"/>
        <end position="110"/>
    </location>
</feature>
<dbReference type="AlphaFoldDB" id="A0A183BT85"/>
<organism evidence="2 3">
    <name type="scientific">Globodera pallida</name>
    <name type="common">Potato cyst nematode worm</name>
    <name type="synonym">Heterodera pallida</name>
    <dbReference type="NCBI Taxonomy" id="36090"/>
    <lineage>
        <taxon>Eukaryota</taxon>
        <taxon>Metazoa</taxon>
        <taxon>Ecdysozoa</taxon>
        <taxon>Nematoda</taxon>
        <taxon>Chromadorea</taxon>
        <taxon>Rhabditida</taxon>
        <taxon>Tylenchina</taxon>
        <taxon>Tylenchomorpha</taxon>
        <taxon>Tylenchoidea</taxon>
        <taxon>Heteroderidae</taxon>
        <taxon>Heteroderinae</taxon>
        <taxon>Globodera</taxon>
    </lineage>
</organism>
<reference evidence="3" key="2">
    <citation type="submission" date="2016-06" db="UniProtKB">
        <authorList>
            <consortium name="WormBaseParasite"/>
        </authorList>
    </citation>
    <scope>IDENTIFICATION</scope>
</reference>
<sequence length="208" mass="24706">MKMELELKEVKEELVDKKLEQIEEWKRITKLELENKALRAELEHQKLLIAHNALQTKMEEYQKEQQQIVDALREKLKVSIDQFLLKHQEHEKLLNAHKKLMEEIKEQRKMDALGQQKHHKETNDKIGWLNEDQQKLCVSIDQFLLMQSDQKALLERLNGLEQKQMAVNSVEQQKALSATIDQGMNQLKGELIAKMGEYQEEQQRKMEQ</sequence>
<evidence type="ECO:0000256" key="1">
    <source>
        <dbReference type="SAM" id="Coils"/>
    </source>
</evidence>
<keyword evidence="2" id="KW-1185">Reference proteome</keyword>
<dbReference type="Proteomes" id="UP000050741">
    <property type="component" value="Unassembled WGS sequence"/>
</dbReference>
<accession>A0A183BT85</accession>
<evidence type="ECO:0000313" key="2">
    <source>
        <dbReference type="Proteomes" id="UP000050741"/>
    </source>
</evidence>
<reference evidence="2" key="1">
    <citation type="submission" date="2014-05" db="EMBL/GenBank/DDBJ databases">
        <title>The genome and life-stage specific transcriptomes of Globodera pallida elucidate key aspects of plant parasitism by a cyst nematode.</title>
        <authorList>
            <person name="Cotton J.A."/>
            <person name="Lilley C.J."/>
            <person name="Jones L.M."/>
            <person name="Kikuchi T."/>
            <person name="Reid A.J."/>
            <person name="Thorpe P."/>
            <person name="Tsai I.J."/>
            <person name="Beasley H."/>
            <person name="Blok V."/>
            <person name="Cock P.J.A."/>
            <person name="Van den Akker S.E."/>
            <person name="Holroyd N."/>
            <person name="Hunt M."/>
            <person name="Mantelin S."/>
            <person name="Naghra H."/>
            <person name="Pain A."/>
            <person name="Palomares-Rius J.E."/>
            <person name="Zarowiecki M."/>
            <person name="Berriman M."/>
            <person name="Jones J.T."/>
            <person name="Urwin P.E."/>
        </authorList>
    </citation>
    <scope>NUCLEOTIDE SEQUENCE [LARGE SCALE GENOMIC DNA]</scope>
    <source>
        <strain evidence="2">Lindley</strain>
    </source>
</reference>
<name>A0A183BT85_GLOPA</name>
<evidence type="ECO:0000313" key="3">
    <source>
        <dbReference type="WBParaSite" id="GPLIN_000382100"/>
    </source>
</evidence>
<proteinExistence type="predicted"/>
<protein>
    <submittedName>
        <fullName evidence="3">Synaptonemal complex protein 1-like</fullName>
    </submittedName>
</protein>
<dbReference type="WBParaSite" id="GPLIN_000382100">
    <property type="protein sequence ID" value="GPLIN_000382100"/>
    <property type="gene ID" value="GPLIN_000382100"/>
</dbReference>
<keyword evidence="1" id="KW-0175">Coiled coil</keyword>